<dbReference type="InterPro" id="IPR045336">
    <property type="entry name" value="MmgE_PrpD_N"/>
</dbReference>
<comment type="similarity">
    <text evidence="1">Belongs to the PrpD family.</text>
</comment>
<dbReference type="Proteomes" id="UP001281305">
    <property type="component" value="Chromosome"/>
</dbReference>
<dbReference type="Gene3D" id="1.10.4100.10">
    <property type="entry name" value="2-methylcitrate dehydratase PrpD"/>
    <property type="match status" value="1"/>
</dbReference>
<keyword evidence="5" id="KW-1185">Reference proteome</keyword>
<dbReference type="InterPro" id="IPR045337">
    <property type="entry name" value="MmgE_PrpD_C"/>
</dbReference>
<accession>A0ABZ2TIW9</accession>
<reference evidence="4 5" key="1">
    <citation type="submission" date="2024-02" db="EMBL/GenBank/DDBJ databases">
        <title>Roseovarius strain W115 nov., isolated from a marine algae.</title>
        <authorList>
            <person name="Lee M.W."/>
            <person name="Lee J.K."/>
            <person name="Kim J.M."/>
            <person name="Choi D.G."/>
            <person name="Baek J.H."/>
            <person name="Bayburt H."/>
            <person name="Jung J.J."/>
            <person name="Han D.M."/>
            <person name="Jeon C.O."/>
        </authorList>
    </citation>
    <scope>NUCLEOTIDE SEQUENCE [LARGE SCALE GENOMIC DNA]</scope>
    <source>
        <strain evidence="4 5">W115</strain>
    </source>
</reference>
<gene>
    <name evidence="4" type="ORF">RZS32_007285</name>
</gene>
<evidence type="ECO:0000259" key="3">
    <source>
        <dbReference type="Pfam" id="PF19305"/>
    </source>
</evidence>
<organism evidence="4 5">
    <name type="scientific">Roseovarius rhodophyticola</name>
    <dbReference type="NCBI Taxonomy" id="3080827"/>
    <lineage>
        <taxon>Bacteria</taxon>
        <taxon>Pseudomonadati</taxon>
        <taxon>Pseudomonadota</taxon>
        <taxon>Alphaproteobacteria</taxon>
        <taxon>Rhodobacterales</taxon>
        <taxon>Roseobacteraceae</taxon>
        <taxon>Roseovarius</taxon>
    </lineage>
</organism>
<dbReference type="EMBL" id="CP146606">
    <property type="protein sequence ID" value="WYK19652.1"/>
    <property type="molecule type" value="Genomic_DNA"/>
</dbReference>
<sequence>MNQHLNPVALPSEAQFAAIADFALGADLSIPDHALQHCSTLLIDTLGVAAGATVLEVGHIARDFAVDFHAAGSPENAASMLFDGRKVSLPGAAWALATQIDNLDGHDGYNKTKGHIGCAVVPALFAFAETQPDLTGLDALRTLAMSYEIAARAGLALHATVSDYHTSGAWNALGVAALGCRLKGASADQLRHAMGLAEYHGPRSQMMREIDNPTMLHDGSGMGALVGCSATLLAMRGFTGAPAITAEADEVAGYWSDLGQSWTVAENYIKPYPSCRWGHAALDALQQVMRDNPQVNQNSVASIEVRTFDEAARLFAGMPESTTQAQYSLQFVMAVMLKHGTVAPAHIAGAGLKDPEIATIIPKITAKAAQAHNARFPEGRWSDVEVVLTDGTRLQSEDTPASGGPDAWRPDADIEAKFHSFCEGRLSETRAKSIWAMRDAMLSPETRFSDLAKLVNPGCDA</sequence>
<evidence type="ECO:0000313" key="4">
    <source>
        <dbReference type="EMBL" id="WYK19652.1"/>
    </source>
</evidence>
<name>A0ABZ2TIW9_9RHOB</name>
<evidence type="ECO:0000313" key="5">
    <source>
        <dbReference type="Proteomes" id="UP001281305"/>
    </source>
</evidence>
<feature type="domain" description="MmgE/PrpD C-terminal" evidence="3">
    <location>
        <begin position="272"/>
        <end position="438"/>
    </location>
</feature>
<dbReference type="InterPro" id="IPR042188">
    <property type="entry name" value="MmgE/PrpD_sf_2"/>
</dbReference>
<dbReference type="Pfam" id="PF03972">
    <property type="entry name" value="MmgE_PrpD_N"/>
    <property type="match status" value="1"/>
</dbReference>
<dbReference type="InterPro" id="IPR036148">
    <property type="entry name" value="MmgE/PrpD_sf"/>
</dbReference>
<dbReference type="SUPFAM" id="SSF103378">
    <property type="entry name" value="2-methylcitrate dehydratase PrpD"/>
    <property type="match status" value="1"/>
</dbReference>
<protein>
    <submittedName>
        <fullName evidence="4">MmgE/PrpD family protein</fullName>
    </submittedName>
</protein>
<evidence type="ECO:0000259" key="2">
    <source>
        <dbReference type="Pfam" id="PF03972"/>
    </source>
</evidence>
<dbReference type="Pfam" id="PF19305">
    <property type="entry name" value="MmgE_PrpD_C"/>
    <property type="match status" value="1"/>
</dbReference>
<dbReference type="Gene3D" id="3.30.1330.120">
    <property type="entry name" value="2-methylcitrate dehydratase PrpD"/>
    <property type="match status" value="1"/>
</dbReference>
<feature type="domain" description="MmgE/PrpD N-terminal" evidence="2">
    <location>
        <begin position="18"/>
        <end position="249"/>
    </location>
</feature>
<proteinExistence type="inferred from homology"/>
<dbReference type="RefSeq" id="WP_317056356.1">
    <property type="nucleotide sequence ID" value="NZ_CP146606.1"/>
</dbReference>
<dbReference type="PANTHER" id="PTHR16943">
    <property type="entry name" value="2-METHYLCITRATE DEHYDRATASE-RELATED"/>
    <property type="match status" value="1"/>
</dbReference>
<dbReference type="PANTHER" id="PTHR16943:SF8">
    <property type="entry name" value="2-METHYLCITRATE DEHYDRATASE"/>
    <property type="match status" value="1"/>
</dbReference>
<dbReference type="InterPro" id="IPR005656">
    <property type="entry name" value="MmgE_PrpD"/>
</dbReference>
<dbReference type="InterPro" id="IPR042183">
    <property type="entry name" value="MmgE/PrpD_sf_1"/>
</dbReference>
<evidence type="ECO:0000256" key="1">
    <source>
        <dbReference type="ARBA" id="ARBA00006174"/>
    </source>
</evidence>